<feature type="domain" description="Nudix hydrolase" evidence="2">
    <location>
        <begin position="1"/>
        <end position="143"/>
    </location>
</feature>
<comment type="caution">
    <text evidence="3">The sequence shown here is derived from an EMBL/GenBank/DDBJ whole genome shotgun (WGS) entry which is preliminary data.</text>
</comment>
<gene>
    <name evidence="3" type="ORF">HCT48_05475</name>
</gene>
<evidence type="ECO:0000259" key="2">
    <source>
        <dbReference type="PROSITE" id="PS51462"/>
    </source>
</evidence>
<evidence type="ECO:0000256" key="1">
    <source>
        <dbReference type="ARBA" id="ARBA00022801"/>
    </source>
</evidence>
<proteinExistence type="predicted"/>
<dbReference type="InterPro" id="IPR051325">
    <property type="entry name" value="Nudix_hydrolase_domain"/>
</dbReference>
<dbReference type="InterPro" id="IPR000086">
    <property type="entry name" value="NUDIX_hydrolase_dom"/>
</dbReference>
<dbReference type="PROSITE" id="PS00893">
    <property type="entry name" value="NUDIX_BOX"/>
    <property type="match status" value="1"/>
</dbReference>
<protein>
    <submittedName>
        <fullName evidence="3">NUDIX domain-containing protein</fullName>
    </submittedName>
</protein>
<dbReference type="EMBL" id="JAATLM010000001">
    <property type="protein sequence ID" value="NIZ69662.1"/>
    <property type="molecule type" value="Genomic_DNA"/>
</dbReference>
<accession>A0A968GIG8</accession>
<keyword evidence="4" id="KW-1185">Reference proteome</keyword>
<evidence type="ECO:0000313" key="3">
    <source>
        <dbReference type="EMBL" id="NIZ69662.1"/>
    </source>
</evidence>
<dbReference type="GO" id="GO:0006167">
    <property type="term" value="P:AMP biosynthetic process"/>
    <property type="evidence" value="ECO:0007669"/>
    <property type="project" value="TreeGrafter"/>
</dbReference>
<dbReference type="PANTHER" id="PTHR21340:SF0">
    <property type="entry name" value="BIS(5'-NUCLEOSYL)-TETRAPHOSPHATASE [ASYMMETRICAL]"/>
    <property type="match status" value="1"/>
</dbReference>
<dbReference type="AlphaFoldDB" id="A0A968GIG8"/>
<dbReference type="SUPFAM" id="SSF55811">
    <property type="entry name" value="Nudix"/>
    <property type="match status" value="1"/>
</dbReference>
<dbReference type="Proteomes" id="UP000778951">
    <property type="component" value="Unassembled WGS sequence"/>
</dbReference>
<name>A0A968GIG8_9SPIO</name>
<evidence type="ECO:0000313" key="4">
    <source>
        <dbReference type="Proteomes" id="UP000778951"/>
    </source>
</evidence>
<dbReference type="PROSITE" id="PS51462">
    <property type="entry name" value="NUDIX"/>
    <property type="match status" value="1"/>
</dbReference>
<dbReference type="GO" id="GO:0004081">
    <property type="term" value="F:bis(5'-nucleosyl)-tetraphosphatase (asymmetrical) activity"/>
    <property type="evidence" value="ECO:0007669"/>
    <property type="project" value="TreeGrafter"/>
</dbReference>
<keyword evidence="1" id="KW-0378">Hydrolase</keyword>
<sequence>MARAPYNVLVLPYKMEKSTVQYCIFKREDMSVWQFIAGGGEDDELPLIAAQRETLEEAGIRSDELLSLTSMCHVAANLFSEKSQKNWGDKVIVIPVYSFAVLCDVNMKISISDEHLEYQWSYYDEAIKLLHFDLDKTALYELNERINRNNVGRNQKQD</sequence>
<dbReference type="Pfam" id="PF00293">
    <property type="entry name" value="NUDIX"/>
    <property type="match status" value="1"/>
</dbReference>
<dbReference type="GO" id="GO:0006754">
    <property type="term" value="P:ATP biosynthetic process"/>
    <property type="evidence" value="ECO:0007669"/>
    <property type="project" value="TreeGrafter"/>
</dbReference>
<dbReference type="CDD" id="cd04664">
    <property type="entry name" value="NUDIX_DHNTPase_like"/>
    <property type="match status" value="1"/>
</dbReference>
<dbReference type="PANTHER" id="PTHR21340">
    <property type="entry name" value="DIADENOSINE 5,5-P1,P4-TETRAPHOSPHATE PYROPHOSPHOHYDROLASE MUTT"/>
    <property type="match status" value="1"/>
</dbReference>
<dbReference type="Gene3D" id="3.90.79.10">
    <property type="entry name" value="Nucleoside Triphosphate Pyrophosphohydrolase"/>
    <property type="match status" value="1"/>
</dbReference>
<reference evidence="3" key="1">
    <citation type="submission" date="2020-03" db="EMBL/GenBank/DDBJ databases">
        <title>Spirochaetal bacteria isolated from arthropods constitute a novel genus Entomospira genus novum within the order Spirochaetales.</title>
        <authorList>
            <person name="Grana-Miraglia L."/>
            <person name="Sikutova S."/>
            <person name="Fingerle V."/>
            <person name="Sing A."/>
            <person name="Castillo-Ramirez S."/>
            <person name="Margos G."/>
            <person name="Rudolf I."/>
        </authorList>
    </citation>
    <scope>NUCLEOTIDE SEQUENCE</scope>
    <source>
        <strain evidence="3">BR149</strain>
    </source>
</reference>
<dbReference type="InterPro" id="IPR020084">
    <property type="entry name" value="NUDIX_hydrolase_CS"/>
</dbReference>
<organism evidence="3 4">
    <name type="scientific">Entomospira culicis</name>
    <dbReference type="NCBI Taxonomy" id="2719989"/>
    <lineage>
        <taxon>Bacteria</taxon>
        <taxon>Pseudomonadati</taxon>
        <taxon>Spirochaetota</taxon>
        <taxon>Spirochaetia</taxon>
        <taxon>Spirochaetales</taxon>
        <taxon>Spirochaetaceae</taxon>
        <taxon>Entomospira</taxon>
    </lineage>
</organism>
<dbReference type="InterPro" id="IPR015797">
    <property type="entry name" value="NUDIX_hydrolase-like_dom_sf"/>
</dbReference>
<dbReference type="RefSeq" id="WP_167695747.1">
    <property type="nucleotide sequence ID" value="NZ_CP118181.1"/>
</dbReference>